<gene>
    <name evidence="1" type="ORF">H257_13816</name>
</gene>
<dbReference type="RefSeq" id="XP_009839783.1">
    <property type="nucleotide sequence ID" value="XM_009841481.1"/>
</dbReference>
<dbReference type="PANTHER" id="PTHR40866">
    <property type="entry name" value="BED-TYPE DOMAIN-CONTAINING PROTEIN"/>
    <property type="match status" value="1"/>
</dbReference>
<dbReference type="GeneID" id="20815812"/>
<dbReference type="SUPFAM" id="SSF53098">
    <property type="entry name" value="Ribonuclease H-like"/>
    <property type="match status" value="1"/>
</dbReference>
<dbReference type="VEuPathDB" id="FungiDB:H257_13816"/>
<dbReference type="OrthoDB" id="111494at2759"/>
<dbReference type="PANTHER" id="PTHR40866:SF1">
    <property type="entry name" value="BED-TYPE DOMAIN-CONTAINING PROTEIN"/>
    <property type="match status" value="1"/>
</dbReference>
<name>W4FV88_APHAT</name>
<accession>W4FV88</accession>
<reference evidence="1" key="1">
    <citation type="submission" date="2013-12" db="EMBL/GenBank/DDBJ databases">
        <title>The Genome Sequence of Aphanomyces astaci APO3.</title>
        <authorList>
            <consortium name="The Broad Institute Genomics Platform"/>
            <person name="Russ C."/>
            <person name="Tyler B."/>
            <person name="van West P."/>
            <person name="Dieguez-Uribeondo J."/>
            <person name="Young S.K."/>
            <person name="Zeng Q."/>
            <person name="Gargeya S."/>
            <person name="Fitzgerald M."/>
            <person name="Abouelleil A."/>
            <person name="Alvarado L."/>
            <person name="Chapman S.B."/>
            <person name="Gainer-Dewar J."/>
            <person name="Goldberg J."/>
            <person name="Griggs A."/>
            <person name="Gujja S."/>
            <person name="Hansen M."/>
            <person name="Howarth C."/>
            <person name="Imamovic A."/>
            <person name="Ireland A."/>
            <person name="Larimer J."/>
            <person name="McCowan C."/>
            <person name="Murphy C."/>
            <person name="Pearson M."/>
            <person name="Poon T.W."/>
            <person name="Priest M."/>
            <person name="Roberts A."/>
            <person name="Saif S."/>
            <person name="Shea T."/>
            <person name="Sykes S."/>
            <person name="Wortman J."/>
            <person name="Nusbaum C."/>
            <person name="Birren B."/>
        </authorList>
    </citation>
    <scope>NUCLEOTIDE SEQUENCE [LARGE SCALE GENOMIC DNA]</scope>
    <source>
        <strain evidence="1">APO3</strain>
    </source>
</reference>
<protein>
    <recommendedName>
        <fullName evidence="2">HAT C-terminal dimerisation domain-containing protein</fullName>
    </recommendedName>
</protein>
<dbReference type="InterPro" id="IPR012337">
    <property type="entry name" value="RNaseH-like_sf"/>
</dbReference>
<dbReference type="AlphaFoldDB" id="W4FV88"/>
<sequence length="422" mass="47371">MNIASNNILRGRQLAELFFTLNAPGSTDWTCRCGARRSQNGSGYTNLVSHITADHPGYVAFDATNPPNASALFEIMVPRHVRTVFGWLYWITLCLLPSLSAAAHVEFTEFVLDLYGKSWSNVIALIGDNCSTNVAFARLAGVPFIGCACHRLNHFVPDMLTNYAYVIDKVNALMTKLRFTLPAARLRRVTPLRAITLSATRWSSTFNMLKRYIELKPFLWAIADDSIDVLRLNVVENREVTALLVTLEDLNSITLALQGDECSLLEVRQIFDTVIEDYPNAVGRLGPSARVVKNPSFESAIVKILRGTETMMTAEERESVIKLRNEEAIESSAAAVALPVISLAERALKKNKVTRMTSSFMDWRFLCPTSNMCERIFSSTKLAIGDRRCSMTPKNFEEQMFLHANINLWTIEDVQEMLRSVE</sequence>
<proteinExistence type="predicted"/>
<organism evidence="1">
    <name type="scientific">Aphanomyces astaci</name>
    <name type="common">Crayfish plague agent</name>
    <dbReference type="NCBI Taxonomy" id="112090"/>
    <lineage>
        <taxon>Eukaryota</taxon>
        <taxon>Sar</taxon>
        <taxon>Stramenopiles</taxon>
        <taxon>Oomycota</taxon>
        <taxon>Saprolegniomycetes</taxon>
        <taxon>Saprolegniales</taxon>
        <taxon>Verrucalvaceae</taxon>
        <taxon>Aphanomyces</taxon>
    </lineage>
</organism>
<evidence type="ECO:0000313" key="1">
    <source>
        <dbReference type="EMBL" id="ETV70719.1"/>
    </source>
</evidence>
<evidence type="ECO:0008006" key="2">
    <source>
        <dbReference type="Google" id="ProtNLM"/>
    </source>
</evidence>
<dbReference type="EMBL" id="KI913164">
    <property type="protein sequence ID" value="ETV70719.1"/>
    <property type="molecule type" value="Genomic_DNA"/>
</dbReference>